<accession>A0A0A9DGZ2</accession>
<proteinExistence type="predicted"/>
<evidence type="ECO:0000313" key="2">
    <source>
        <dbReference type="EMBL" id="JAD84905.1"/>
    </source>
</evidence>
<name>A0A0A9DGZ2_ARUDO</name>
<protein>
    <submittedName>
        <fullName evidence="2">Uncharacterized protein</fullName>
    </submittedName>
</protein>
<keyword evidence="1" id="KW-0812">Transmembrane</keyword>
<reference evidence="2" key="1">
    <citation type="submission" date="2014-09" db="EMBL/GenBank/DDBJ databases">
        <authorList>
            <person name="Magalhaes I.L.F."/>
            <person name="Oliveira U."/>
            <person name="Santos F.R."/>
            <person name="Vidigal T.H.D.A."/>
            <person name="Brescovit A.D."/>
            <person name="Santos A.J."/>
        </authorList>
    </citation>
    <scope>NUCLEOTIDE SEQUENCE</scope>
    <source>
        <tissue evidence="2">Shoot tissue taken approximately 20 cm above the soil surface</tissue>
    </source>
</reference>
<reference evidence="2" key="2">
    <citation type="journal article" date="2015" name="Data Brief">
        <title>Shoot transcriptome of the giant reed, Arundo donax.</title>
        <authorList>
            <person name="Barrero R.A."/>
            <person name="Guerrero F.D."/>
            <person name="Moolhuijzen P."/>
            <person name="Goolsby J.A."/>
            <person name="Tidwell J."/>
            <person name="Bellgard S.E."/>
            <person name="Bellgard M.I."/>
        </authorList>
    </citation>
    <scope>NUCLEOTIDE SEQUENCE</scope>
    <source>
        <tissue evidence="2">Shoot tissue taken approximately 20 cm above the soil surface</tissue>
    </source>
</reference>
<dbReference type="EMBL" id="GBRH01212990">
    <property type="protein sequence ID" value="JAD84905.1"/>
    <property type="molecule type" value="Transcribed_RNA"/>
</dbReference>
<evidence type="ECO:0000256" key="1">
    <source>
        <dbReference type="SAM" id="Phobius"/>
    </source>
</evidence>
<feature type="transmembrane region" description="Helical" evidence="1">
    <location>
        <begin position="12"/>
        <end position="30"/>
    </location>
</feature>
<sequence length="56" mass="6360">MYNWNNNVSFSILPVPACVLVGFLISKCVLEQFEASSFSFCLFGCKSYTYLFLLCT</sequence>
<organism evidence="2">
    <name type="scientific">Arundo donax</name>
    <name type="common">Giant reed</name>
    <name type="synonym">Donax arundinaceus</name>
    <dbReference type="NCBI Taxonomy" id="35708"/>
    <lineage>
        <taxon>Eukaryota</taxon>
        <taxon>Viridiplantae</taxon>
        <taxon>Streptophyta</taxon>
        <taxon>Embryophyta</taxon>
        <taxon>Tracheophyta</taxon>
        <taxon>Spermatophyta</taxon>
        <taxon>Magnoliopsida</taxon>
        <taxon>Liliopsida</taxon>
        <taxon>Poales</taxon>
        <taxon>Poaceae</taxon>
        <taxon>PACMAD clade</taxon>
        <taxon>Arundinoideae</taxon>
        <taxon>Arundineae</taxon>
        <taxon>Arundo</taxon>
    </lineage>
</organism>
<keyword evidence="1" id="KW-0472">Membrane</keyword>
<keyword evidence="1" id="KW-1133">Transmembrane helix</keyword>
<dbReference type="AlphaFoldDB" id="A0A0A9DGZ2"/>